<dbReference type="Proteomes" id="UP000273083">
    <property type="component" value="Unassembled WGS sequence"/>
</dbReference>
<dbReference type="OrthoDB" id="1755545at2"/>
<dbReference type="InterPro" id="IPR036388">
    <property type="entry name" value="WH-like_DNA-bd_sf"/>
</dbReference>
<gene>
    <name evidence="2" type="ORF">EDD66_10281</name>
</gene>
<accession>A0A3N1XUY5</accession>
<dbReference type="AlphaFoldDB" id="A0A3N1XUY5"/>
<protein>
    <submittedName>
        <fullName evidence="2">DNA-binding MarR family transcriptional regulator</fullName>
    </submittedName>
</protein>
<proteinExistence type="predicted"/>
<dbReference type="PROSITE" id="PS50995">
    <property type="entry name" value="HTH_MARR_2"/>
    <property type="match status" value="1"/>
</dbReference>
<feature type="domain" description="HTH marR-type" evidence="1">
    <location>
        <begin position="1"/>
        <end position="139"/>
    </location>
</feature>
<dbReference type="SUPFAM" id="SSF46785">
    <property type="entry name" value="Winged helix' DNA-binding domain"/>
    <property type="match status" value="1"/>
</dbReference>
<dbReference type="Pfam" id="PF01047">
    <property type="entry name" value="MarR"/>
    <property type="match status" value="1"/>
</dbReference>
<evidence type="ECO:0000259" key="1">
    <source>
        <dbReference type="PROSITE" id="PS50995"/>
    </source>
</evidence>
<dbReference type="PANTHER" id="PTHR33164">
    <property type="entry name" value="TRANSCRIPTIONAL REGULATOR, MARR FAMILY"/>
    <property type="match status" value="1"/>
</dbReference>
<dbReference type="InterPro" id="IPR039422">
    <property type="entry name" value="MarR/SlyA-like"/>
</dbReference>
<comment type="caution">
    <text evidence="2">The sequence shown here is derived from an EMBL/GenBank/DDBJ whole genome shotgun (WGS) entry which is preliminary data.</text>
</comment>
<dbReference type="RefSeq" id="WP_123608138.1">
    <property type="nucleotide sequence ID" value="NZ_RJVG01000002.1"/>
</dbReference>
<dbReference type="GO" id="GO:0003677">
    <property type="term" value="F:DNA binding"/>
    <property type="evidence" value="ECO:0007669"/>
    <property type="project" value="UniProtKB-KW"/>
</dbReference>
<dbReference type="EMBL" id="RJVG01000002">
    <property type="protein sequence ID" value="ROR30430.1"/>
    <property type="molecule type" value="Genomic_DNA"/>
</dbReference>
<organism evidence="2 3">
    <name type="scientific">Mobilisporobacter senegalensis</name>
    <dbReference type="NCBI Taxonomy" id="1329262"/>
    <lineage>
        <taxon>Bacteria</taxon>
        <taxon>Bacillati</taxon>
        <taxon>Bacillota</taxon>
        <taxon>Clostridia</taxon>
        <taxon>Lachnospirales</taxon>
        <taxon>Lachnospiraceae</taxon>
        <taxon>Mobilisporobacter</taxon>
    </lineage>
</organism>
<dbReference type="GO" id="GO:0006950">
    <property type="term" value="P:response to stress"/>
    <property type="evidence" value="ECO:0007669"/>
    <property type="project" value="TreeGrafter"/>
</dbReference>
<dbReference type="GO" id="GO:0003700">
    <property type="term" value="F:DNA-binding transcription factor activity"/>
    <property type="evidence" value="ECO:0007669"/>
    <property type="project" value="InterPro"/>
</dbReference>
<keyword evidence="3" id="KW-1185">Reference proteome</keyword>
<dbReference type="InterPro" id="IPR000835">
    <property type="entry name" value="HTH_MarR-typ"/>
</dbReference>
<dbReference type="InterPro" id="IPR036390">
    <property type="entry name" value="WH_DNA-bd_sf"/>
</dbReference>
<dbReference type="PANTHER" id="PTHR33164:SF58">
    <property type="entry name" value="DNA-BINDING TRANSCRIPTIONAL REPRESSOR SCOC"/>
    <property type="match status" value="1"/>
</dbReference>
<dbReference type="SMART" id="SM00347">
    <property type="entry name" value="HTH_MARR"/>
    <property type="match status" value="1"/>
</dbReference>
<dbReference type="Gene3D" id="1.10.10.10">
    <property type="entry name" value="Winged helix-like DNA-binding domain superfamily/Winged helix DNA-binding domain"/>
    <property type="match status" value="1"/>
</dbReference>
<evidence type="ECO:0000313" key="2">
    <source>
        <dbReference type="EMBL" id="ROR30430.1"/>
    </source>
</evidence>
<sequence length="150" mass="17640">MKNPEEKAYIFGSIFTLSNRLQILGDKFDENITIKQWLLLAAIFKNNSPSPTISEVADIIGNSRQNVKKMSLILEKDGFLEMNKDKNDKRIIRIRLTQKCLDYFKGREKRENEFIEQLFQDFDVKEIHSMKMTMMKLAKNISKMESIINE</sequence>
<evidence type="ECO:0000313" key="3">
    <source>
        <dbReference type="Proteomes" id="UP000273083"/>
    </source>
</evidence>
<reference evidence="2 3" key="1">
    <citation type="submission" date="2018-11" db="EMBL/GenBank/DDBJ databases">
        <title>Genomic Encyclopedia of Type Strains, Phase IV (KMG-IV): sequencing the most valuable type-strain genomes for metagenomic binning, comparative biology and taxonomic classification.</title>
        <authorList>
            <person name="Goeker M."/>
        </authorList>
    </citation>
    <scope>NUCLEOTIDE SEQUENCE [LARGE SCALE GENOMIC DNA]</scope>
    <source>
        <strain evidence="2 3">DSM 26537</strain>
    </source>
</reference>
<name>A0A3N1XUY5_9FIRM</name>
<keyword evidence="2" id="KW-0238">DNA-binding</keyword>